<dbReference type="EMBL" id="GBXM01008785">
    <property type="protein sequence ID" value="JAH99792.1"/>
    <property type="molecule type" value="Transcribed_RNA"/>
</dbReference>
<organism evidence="1">
    <name type="scientific">Anguilla anguilla</name>
    <name type="common">European freshwater eel</name>
    <name type="synonym">Muraena anguilla</name>
    <dbReference type="NCBI Taxonomy" id="7936"/>
    <lineage>
        <taxon>Eukaryota</taxon>
        <taxon>Metazoa</taxon>
        <taxon>Chordata</taxon>
        <taxon>Craniata</taxon>
        <taxon>Vertebrata</taxon>
        <taxon>Euteleostomi</taxon>
        <taxon>Actinopterygii</taxon>
        <taxon>Neopterygii</taxon>
        <taxon>Teleostei</taxon>
        <taxon>Anguilliformes</taxon>
        <taxon>Anguillidae</taxon>
        <taxon>Anguilla</taxon>
    </lineage>
</organism>
<name>A0A0E9XAM3_ANGAN</name>
<reference evidence="1" key="2">
    <citation type="journal article" date="2015" name="Fish Shellfish Immunol.">
        <title>Early steps in the European eel (Anguilla anguilla)-Vibrio vulnificus interaction in the gills: Role of the RtxA13 toxin.</title>
        <authorList>
            <person name="Callol A."/>
            <person name="Pajuelo D."/>
            <person name="Ebbesson L."/>
            <person name="Teles M."/>
            <person name="MacKenzie S."/>
            <person name="Amaro C."/>
        </authorList>
    </citation>
    <scope>NUCLEOTIDE SEQUENCE</scope>
</reference>
<proteinExistence type="predicted"/>
<protein>
    <submittedName>
        <fullName evidence="1">Uncharacterized protein</fullName>
    </submittedName>
</protein>
<accession>A0A0E9XAM3</accession>
<reference evidence="1" key="1">
    <citation type="submission" date="2014-11" db="EMBL/GenBank/DDBJ databases">
        <authorList>
            <person name="Amaro Gonzalez C."/>
        </authorList>
    </citation>
    <scope>NUCLEOTIDE SEQUENCE</scope>
</reference>
<sequence>MSLPKMIRASDYVQILQISLTLCLSQICIKWHPGAKRRLNVLKSAEEQTSFSIII</sequence>
<evidence type="ECO:0000313" key="1">
    <source>
        <dbReference type="EMBL" id="JAH99792.1"/>
    </source>
</evidence>
<dbReference type="AlphaFoldDB" id="A0A0E9XAM3"/>